<protein>
    <recommendedName>
        <fullName evidence="3">PilZ domain-containing protein</fullName>
    </recommendedName>
</protein>
<dbReference type="Gene3D" id="2.40.10.220">
    <property type="entry name" value="predicted glycosyltransferase like domains"/>
    <property type="match status" value="1"/>
</dbReference>
<reference evidence="2" key="1">
    <citation type="journal article" date="2019" name="Int. J. Syst. Evol. Microbiol.">
        <title>The Global Catalogue of Microorganisms (GCM) 10K type strain sequencing project: providing services to taxonomists for standard genome sequencing and annotation.</title>
        <authorList>
            <consortium name="The Broad Institute Genomics Platform"/>
            <consortium name="The Broad Institute Genome Sequencing Center for Infectious Disease"/>
            <person name="Wu L."/>
            <person name="Ma J."/>
        </authorList>
    </citation>
    <scope>NUCLEOTIDE SEQUENCE [LARGE SCALE GENOMIC DNA]</scope>
    <source>
        <strain evidence="2">JCM 15134</strain>
    </source>
</reference>
<name>A0ABP3TAX5_9GAMM</name>
<evidence type="ECO:0000313" key="2">
    <source>
        <dbReference type="Proteomes" id="UP001499915"/>
    </source>
</evidence>
<organism evidence="1 2">
    <name type="scientific">Marinobacterium maritimum</name>
    <dbReference type="NCBI Taxonomy" id="500162"/>
    <lineage>
        <taxon>Bacteria</taxon>
        <taxon>Pseudomonadati</taxon>
        <taxon>Pseudomonadota</taxon>
        <taxon>Gammaproteobacteria</taxon>
        <taxon>Oceanospirillales</taxon>
        <taxon>Oceanospirillaceae</taxon>
        <taxon>Marinobacterium</taxon>
    </lineage>
</organism>
<sequence length="123" mass="14159">MKPKIHIPDIADSGRRAYRLQIDTDAPLRAQVNGEPVNIANLSATGIAFTTESLLTLQYYPARLKFRTGKQIHRVDCTLRLIRKSGTLWCGDFSGLLPRDQRLLSEFITWYQAEQIRNRNKKM</sequence>
<accession>A0ABP3TAX5</accession>
<gene>
    <name evidence="1" type="ORF">GCM10009104_14740</name>
</gene>
<keyword evidence="2" id="KW-1185">Reference proteome</keyword>
<dbReference type="Proteomes" id="UP001499915">
    <property type="component" value="Unassembled WGS sequence"/>
</dbReference>
<dbReference type="RefSeq" id="WP_343804469.1">
    <property type="nucleotide sequence ID" value="NZ_BAAAET010000002.1"/>
</dbReference>
<evidence type="ECO:0000313" key="1">
    <source>
        <dbReference type="EMBL" id="GAA0689352.1"/>
    </source>
</evidence>
<comment type="caution">
    <text evidence="1">The sequence shown here is derived from an EMBL/GenBank/DDBJ whole genome shotgun (WGS) entry which is preliminary data.</text>
</comment>
<evidence type="ECO:0008006" key="3">
    <source>
        <dbReference type="Google" id="ProtNLM"/>
    </source>
</evidence>
<dbReference type="EMBL" id="BAAAET010000002">
    <property type="protein sequence ID" value="GAA0689352.1"/>
    <property type="molecule type" value="Genomic_DNA"/>
</dbReference>
<proteinExistence type="predicted"/>